<dbReference type="InterPro" id="IPR008979">
    <property type="entry name" value="Galactose-bd-like_sf"/>
</dbReference>
<dbReference type="InterPro" id="IPR037047">
    <property type="entry name" value="PITH_dom_sf"/>
</dbReference>
<name>A0A7S1EPN0_9RHOD</name>
<dbReference type="GO" id="GO:0005737">
    <property type="term" value="C:cytoplasm"/>
    <property type="evidence" value="ECO:0007669"/>
    <property type="project" value="UniProtKB-ARBA"/>
</dbReference>
<reference evidence="3" key="1">
    <citation type="submission" date="2021-01" db="EMBL/GenBank/DDBJ databases">
        <authorList>
            <person name="Corre E."/>
            <person name="Pelletier E."/>
            <person name="Niang G."/>
            <person name="Scheremetjew M."/>
            <person name="Finn R."/>
            <person name="Kale V."/>
            <person name="Holt S."/>
            <person name="Cochrane G."/>
            <person name="Meng A."/>
            <person name="Brown T."/>
            <person name="Cohen L."/>
        </authorList>
    </citation>
    <scope>NUCLEOTIDE SEQUENCE</scope>
    <source>
        <strain evidence="3">CCMP3278</strain>
    </source>
</reference>
<dbReference type="InterPro" id="IPR010400">
    <property type="entry name" value="PITH_dom"/>
</dbReference>
<dbReference type="InterPro" id="IPR045099">
    <property type="entry name" value="PITH1-like"/>
</dbReference>
<dbReference type="PANTHER" id="PTHR12175">
    <property type="entry name" value="AD039 HT014 THIOREDOXIN FAMILY TRP26"/>
    <property type="match status" value="1"/>
</dbReference>
<evidence type="ECO:0000313" key="3">
    <source>
        <dbReference type="EMBL" id="CAD8815644.1"/>
    </source>
</evidence>
<sequence length="218" mass="24208">MSGCGHSHHENCDHGSEAGDDIQKDSLFPAVDLEKCVALNCLPPNHLPKNVIKPVYMSNNNSNSDIESHLHLESDSDHEILIRIQFTNPVHIRSLLLAHFGDNSAPKTVKLYTNIISMDFSTASTTTPTQIIELVAHNPHSKLTEYPTKITKFKNINSVWMYFCENCGGDRTKIEFIGLKGTATKYKREAVSAVYEIQPQKASGNSVSNQHSNSSNIM</sequence>
<proteinExistence type="inferred from homology"/>
<comment type="similarity">
    <text evidence="1">Belongs to the PITHD1 family.</text>
</comment>
<organism evidence="3">
    <name type="scientific">Timspurckia oligopyrenoides</name>
    <dbReference type="NCBI Taxonomy" id="708627"/>
    <lineage>
        <taxon>Eukaryota</taxon>
        <taxon>Rhodophyta</taxon>
        <taxon>Bangiophyceae</taxon>
        <taxon>Porphyridiales</taxon>
        <taxon>Porphyridiaceae</taxon>
        <taxon>Timspurckia</taxon>
    </lineage>
</organism>
<accession>A0A7S1EPN0</accession>
<evidence type="ECO:0000259" key="2">
    <source>
        <dbReference type="PROSITE" id="PS51532"/>
    </source>
</evidence>
<dbReference type="PANTHER" id="PTHR12175:SF1">
    <property type="entry name" value="PITH DOMAIN-CONTAINING PROTEIN 1"/>
    <property type="match status" value="1"/>
</dbReference>
<dbReference type="Gene3D" id="2.60.120.470">
    <property type="entry name" value="PITH domain"/>
    <property type="match status" value="1"/>
</dbReference>
<gene>
    <name evidence="3" type="ORF">TOLI1172_LOCUS32</name>
</gene>
<evidence type="ECO:0000256" key="1">
    <source>
        <dbReference type="ARBA" id="ARBA00025788"/>
    </source>
</evidence>
<dbReference type="SUPFAM" id="SSF49785">
    <property type="entry name" value="Galactose-binding domain-like"/>
    <property type="match status" value="1"/>
</dbReference>
<dbReference type="AlphaFoldDB" id="A0A7S1EPN0"/>
<feature type="domain" description="PITH" evidence="2">
    <location>
        <begin position="16"/>
        <end position="199"/>
    </location>
</feature>
<dbReference type="PROSITE" id="PS51532">
    <property type="entry name" value="PITH"/>
    <property type="match status" value="1"/>
</dbReference>
<dbReference type="Pfam" id="PF06201">
    <property type="entry name" value="PITH"/>
    <property type="match status" value="1"/>
</dbReference>
<protein>
    <recommendedName>
        <fullName evidence="2">PITH domain-containing protein</fullName>
    </recommendedName>
</protein>
<dbReference type="EMBL" id="HBFP01000038">
    <property type="protein sequence ID" value="CAD8815644.1"/>
    <property type="molecule type" value="Transcribed_RNA"/>
</dbReference>